<dbReference type="PROSITE" id="PS51173">
    <property type="entry name" value="CBM2"/>
    <property type="match status" value="2"/>
</dbReference>
<keyword evidence="11" id="KW-1185">Reference proteome</keyword>
<dbReference type="PANTHER" id="PTHR11878:SF65">
    <property type="entry name" value="NA_CA-EXCHANGE PROTEIN, ISOFORM G"/>
    <property type="match status" value="1"/>
</dbReference>
<dbReference type="GO" id="GO:0007154">
    <property type="term" value="P:cell communication"/>
    <property type="evidence" value="ECO:0007669"/>
    <property type="project" value="InterPro"/>
</dbReference>
<dbReference type="InterPro" id="IPR038081">
    <property type="entry name" value="CalX-like_sf"/>
</dbReference>
<reference evidence="10 11" key="1">
    <citation type="submission" date="2019-07" db="EMBL/GenBank/DDBJ databases">
        <title>Whole genome shotgun sequence of Reyranella soli NBRC 108950.</title>
        <authorList>
            <person name="Hosoyama A."/>
            <person name="Uohara A."/>
            <person name="Ohji S."/>
            <person name="Ichikawa N."/>
        </authorList>
    </citation>
    <scope>NUCLEOTIDE SEQUENCE [LARGE SCALE GENOMIC DNA]</scope>
    <source>
        <strain evidence="10 11">NBRC 108950</strain>
    </source>
</reference>
<dbReference type="InterPro" id="IPR017853">
    <property type="entry name" value="GH"/>
</dbReference>
<dbReference type="Gene3D" id="3.20.20.80">
    <property type="entry name" value="Glycosidases"/>
    <property type="match status" value="1"/>
</dbReference>
<dbReference type="EMBL" id="BKAJ01000031">
    <property type="protein sequence ID" value="GEP54509.1"/>
    <property type="molecule type" value="Genomic_DNA"/>
</dbReference>
<protein>
    <recommendedName>
        <fullName evidence="2">cellulase</fullName>
        <ecNumber evidence="2">3.2.1.4</ecNumber>
    </recommendedName>
</protein>
<dbReference type="GO" id="GO:0016020">
    <property type="term" value="C:membrane"/>
    <property type="evidence" value="ECO:0007669"/>
    <property type="project" value="InterPro"/>
</dbReference>
<evidence type="ECO:0000256" key="8">
    <source>
        <dbReference type="ARBA" id="ARBA00023295"/>
    </source>
</evidence>
<dbReference type="InterPro" id="IPR018087">
    <property type="entry name" value="Glyco_hydro_5_CS"/>
</dbReference>
<dbReference type="SUPFAM" id="SSF141072">
    <property type="entry name" value="CalX-like"/>
    <property type="match status" value="5"/>
</dbReference>
<comment type="catalytic activity">
    <reaction evidence="1">
        <text>Endohydrolysis of (1-&gt;4)-beta-D-glucosidic linkages in cellulose, lichenin and cereal beta-D-glucans.</text>
        <dbReference type="EC" id="3.2.1.4"/>
    </reaction>
</comment>
<evidence type="ECO:0000313" key="11">
    <source>
        <dbReference type="Proteomes" id="UP000321058"/>
    </source>
</evidence>
<evidence type="ECO:0000259" key="9">
    <source>
        <dbReference type="PROSITE" id="PS51173"/>
    </source>
</evidence>
<dbReference type="InterPro" id="IPR001547">
    <property type="entry name" value="Glyco_hydro_5"/>
</dbReference>
<dbReference type="Pfam" id="PF00150">
    <property type="entry name" value="Cellulase"/>
    <property type="match status" value="1"/>
</dbReference>
<evidence type="ECO:0000256" key="2">
    <source>
        <dbReference type="ARBA" id="ARBA00012601"/>
    </source>
</evidence>
<keyword evidence="7" id="KW-0813">Transport</keyword>
<sequence length="1138" mass="114524">MATINYTVGDNWGSGFVGNIKVPGGTSGLHGWTLEFDAAFDISNIWGAEIVSHVGNHYVIRNVAWNADVAANSQASFGFEAKAGSGGTTATGFTLNGMTDTPTPPPVVVPTISIDDASITEGDSGTSQLTFTVKLSQAATGPVTVSYSTANGTATAGSDYSALTGTLTFAAGETTKTITVPITGDTTVEADETFTINLANPSGGTIADGAATGTIVNNDVAPPPPATGGLSLDYDIVSNWGSGFTASMAVGAGSAALNGWTVAFDASFNITSIWNATIVSHVGNHYVVKNADWNGSVAGGKETSFGFQATPGSGGTAAAGFTINGTAVGTDPAPLPTLSVADATVAEGNSGTHDLAFTVTLSAAATGPVTVAYATSNGTATAGSDYTAVSGTLTFAAGETSKVVHVQVAGDTAVEANETVTLTLSSPGGATIVDGTAVGTITNDDTAPLPTLTVADATVSEGNSGTRNLAFTVSLSAAATGPVTVAYATSNGTATAGSDYTAASGTVAFAAGETSKVVNVQVAGDTAVEANETLTLTLSSPTGATIVDGTAVGTITNDDTAPPPSLAVADATVTEGNSGQRNLAFTVTLSAAATGPVTVAYATSNGTASAGSDYTAATGTVTFAAGETSKVINVQVAGDTAVEANETLTLTLSSPSGATIADGTAIGTITNDDTAPLPTLAVADATVSEGNSGAKDLAFTVSLSAAATGPVTVAYATSNGTATAGSDYAAATGTVTFAAGETSKVVHIQVSGDTAVEANETLTLTLSSPTGATIADGTATGTITNDDTAPLPTVSISDASVVEGNPGQSSGGGGGAAAGWFSTSGNQIVDSAGHSVQIAGVNWFGFESSNLAPHGLWTRGYKDMMDQMKDLGFNTIRLPFSNDTIHSTATPNGIDFSKNPDLQGLTAMQIMDKIVDYAGEIGLKIILDHHRNDSGPGPSSNGLWYDAQHPESQWISDWQMLATRYANDPTVIGADLHNEPYNGTWGGGGATDWAAAAERAGNAIGSVNPNWLIFVGGVANYQGQPYWWGGNLMGVRDRPIDLNLDNKLVYSAHDYPNSVWAQPWFQGSDFPANLPAKFDQMWGYIYKEGIAPVYIGEFGTNLTDPKDAPWLEAITSYLAGDLDNNGTTDIPAGTTGVS</sequence>
<evidence type="ECO:0000256" key="7">
    <source>
        <dbReference type="ARBA" id="ARBA00023065"/>
    </source>
</evidence>
<dbReference type="Proteomes" id="UP000321058">
    <property type="component" value="Unassembled WGS sequence"/>
</dbReference>
<evidence type="ECO:0000256" key="3">
    <source>
        <dbReference type="ARBA" id="ARBA00022729"/>
    </source>
</evidence>
<evidence type="ECO:0000256" key="6">
    <source>
        <dbReference type="ARBA" id="ARBA00022837"/>
    </source>
</evidence>
<dbReference type="PANTHER" id="PTHR11878">
    <property type="entry name" value="SODIUM/CALCIUM EXCHANGER"/>
    <property type="match status" value="1"/>
</dbReference>
<evidence type="ECO:0000256" key="5">
    <source>
        <dbReference type="ARBA" id="ARBA00022801"/>
    </source>
</evidence>
<organism evidence="10 11">
    <name type="scientific">Reyranella soli</name>
    <dbReference type="NCBI Taxonomy" id="1230389"/>
    <lineage>
        <taxon>Bacteria</taxon>
        <taxon>Pseudomonadati</taxon>
        <taxon>Pseudomonadota</taxon>
        <taxon>Alphaproteobacteria</taxon>
        <taxon>Hyphomicrobiales</taxon>
        <taxon>Reyranellaceae</taxon>
        <taxon>Reyranella</taxon>
    </lineage>
</organism>
<keyword evidence="8" id="KW-0326">Glycosidase</keyword>
<dbReference type="Gene3D" id="2.60.40.2030">
    <property type="match status" value="5"/>
</dbReference>
<dbReference type="SUPFAM" id="SSF49384">
    <property type="entry name" value="Carbohydrate-binding domain"/>
    <property type="match status" value="2"/>
</dbReference>
<keyword evidence="5" id="KW-0378">Hydrolase</keyword>
<dbReference type="GO" id="GO:0000272">
    <property type="term" value="P:polysaccharide catabolic process"/>
    <property type="evidence" value="ECO:0007669"/>
    <property type="project" value="InterPro"/>
</dbReference>
<dbReference type="AlphaFoldDB" id="A0A512N6A1"/>
<dbReference type="RefSeq" id="WP_246158221.1">
    <property type="nucleotide sequence ID" value="NZ_BKAJ01000031.1"/>
</dbReference>
<keyword evidence="3" id="KW-0732">Signal</keyword>
<gene>
    <name evidence="10" type="ORF">RSO01_16750</name>
</gene>
<dbReference type="InterPro" id="IPR012291">
    <property type="entry name" value="CBM2_carb-bd_dom_sf"/>
</dbReference>
<evidence type="ECO:0000313" key="10">
    <source>
        <dbReference type="EMBL" id="GEP54509.1"/>
    </source>
</evidence>
<dbReference type="InterPro" id="IPR051171">
    <property type="entry name" value="CaCA"/>
</dbReference>
<feature type="domain" description="CBM2" evidence="9">
    <location>
        <begin position="223"/>
        <end position="331"/>
    </location>
</feature>
<dbReference type="GO" id="GO:0030247">
    <property type="term" value="F:polysaccharide binding"/>
    <property type="evidence" value="ECO:0007669"/>
    <property type="project" value="UniProtKB-UniRule"/>
</dbReference>
<keyword evidence="6" id="KW-0106">Calcium</keyword>
<dbReference type="GO" id="GO:0030001">
    <property type="term" value="P:metal ion transport"/>
    <property type="evidence" value="ECO:0007669"/>
    <property type="project" value="TreeGrafter"/>
</dbReference>
<dbReference type="Gene3D" id="2.60.40.290">
    <property type="match status" value="2"/>
</dbReference>
<evidence type="ECO:0000256" key="1">
    <source>
        <dbReference type="ARBA" id="ARBA00000966"/>
    </source>
</evidence>
<keyword evidence="7" id="KW-0406">Ion transport</keyword>
<dbReference type="SMART" id="SM00237">
    <property type="entry name" value="Calx_beta"/>
    <property type="match status" value="5"/>
</dbReference>
<dbReference type="EC" id="3.2.1.4" evidence="2"/>
<dbReference type="PROSITE" id="PS00659">
    <property type="entry name" value="GLYCOSYL_HYDROL_F5"/>
    <property type="match status" value="1"/>
</dbReference>
<dbReference type="InterPro" id="IPR001919">
    <property type="entry name" value="CBD2"/>
</dbReference>
<dbReference type="GO" id="GO:0008810">
    <property type="term" value="F:cellulase activity"/>
    <property type="evidence" value="ECO:0007669"/>
    <property type="project" value="UniProtKB-EC"/>
</dbReference>
<comment type="caution">
    <text evidence="10">The sequence shown here is derived from an EMBL/GenBank/DDBJ whole genome shotgun (WGS) entry which is preliminary data.</text>
</comment>
<dbReference type="InterPro" id="IPR008965">
    <property type="entry name" value="CBM2/CBM3_carb-bd_dom_sf"/>
</dbReference>
<dbReference type="SUPFAM" id="SSF51445">
    <property type="entry name" value="(Trans)glycosidases"/>
    <property type="match status" value="1"/>
</dbReference>
<name>A0A512N6A1_9HYPH</name>
<proteinExistence type="predicted"/>
<dbReference type="SMART" id="SM00637">
    <property type="entry name" value="CBD_II"/>
    <property type="match status" value="2"/>
</dbReference>
<keyword evidence="4" id="KW-0677">Repeat</keyword>
<dbReference type="Pfam" id="PF00553">
    <property type="entry name" value="CBM_2"/>
    <property type="match status" value="2"/>
</dbReference>
<accession>A0A512N6A1</accession>
<feature type="domain" description="CBM2" evidence="9">
    <location>
        <begin position="1"/>
        <end position="103"/>
    </location>
</feature>
<evidence type="ECO:0000256" key="4">
    <source>
        <dbReference type="ARBA" id="ARBA00022737"/>
    </source>
</evidence>
<dbReference type="Pfam" id="PF03160">
    <property type="entry name" value="Calx-beta"/>
    <property type="match status" value="5"/>
</dbReference>
<dbReference type="InterPro" id="IPR003644">
    <property type="entry name" value="Calx_beta"/>
</dbReference>